<reference evidence="1" key="1">
    <citation type="journal article" date="2022" name="Int. J. Mol. Sci.">
        <title>Draft Genome of Tanacetum Coccineum: Genomic Comparison of Closely Related Tanacetum-Family Plants.</title>
        <authorList>
            <person name="Yamashiro T."/>
            <person name="Shiraishi A."/>
            <person name="Nakayama K."/>
            <person name="Satake H."/>
        </authorList>
    </citation>
    <scope>NUCLEOTIDE SEQUENCE</scope>
</reference>
<protein>
    <recommendedName>
        <fullName evidence="3">CCHC-type domain-containing protein</fullName>
    </recommendedName>
</protein>
<name>A0ABQ5EV65_9ASTR</name>
<reference evidence="1" key="2">
    <citation type="submission" date="2022-01" db="EMBL/GenBank/DDBJ databases">
        <authorList>
            <person name="Yamashiro T."/>
            <person name="Shiraishi A."/>
            <person name="Satake H."/>
            <person name="Nakayama K."/>
        </authorList>
    </citation>
    <scope>NUCLEOTIDE SEQUENCE</scope>
</reference>
<keyword evidence="2" id="KW-1185">Reference proteome</keyword>
<proteinExistence type="predicted"/>
<evidence type="ECO:0008006" key="3">
    <source>
        <dbReference type="Google" id="ProtNLM"/>
    </source>
</evidence>
<evidence type="ECO:0000313" key="2">
    <source>
        <dbReference type="Proteomes" id="UP001151760"/>
    </source>
</evidence>
<dbReference type="Proteomes" id="UP001151760">
    <property type="component" value="Unassembled WGS sequence"/>
</dbReference>
<dbReference type="EMBL" id="BQNB010016700">
    <property type="protein sequence ID" value="GJT54749.1"/>
    <property type="molecule type" value="Genomic_DNA"/>
</dbReference>
<accession>A0ABQ5EV65</accession>
<evidence type="ECO:0000313" key="1">
    <source>
        <dbReference type="EMBL" id="GJT54749.1"/>
    </source>
</evidence>
<sequence>MNSLPDKWLTFSQRLRNANHTQTIDLADIYQRFVYEDNLIQRRYSDTKKALITTPSSIVISTAFFSNNVFQDFQENSDDEVNERSSEEYLRDLDIEYQERALLANLKCFIKRRNNFSGQKANENTEYYKCGNKAHFARDCFSKTSEPSYKSPVNNYSSVSKGFQPKFTPKLIQSSSNSNSQADPKF</sequence>
<organism evidence="1 2">
    <name type="scientific">Tanacetum coccineum</name>
    <dbReference type="NCBI Taxonomy" id="301880"/>
    <lineage>
        <taxon>Eukaryota</taxon>
        <taxon>Viridiplantae</taxon>
        <taxon>Streptophyta</taxon>
        <taxon>Embryophyta</taxon>
        <taxon>Tracheophyta</taxon>
        <taxon>Spermatophyta</taxon>
        <taxon>Magnoliopsida</taxon>
        <taxon>eudicotyledons</taxon>
        <taxon>Gunneridae</taxon>
        <taxon>Pentapetalae</taxon>
        <taxon>asterids</taxon>
        <taxon>campanulids</taxon>
        <taxon>Asterales</taxon>
        <taxon>Asteraceae</taxon>
        <taxon>Asteroideae</taxon>
        <taxon>Anthemideae</taxon>
        <taxon>Anthemidinae</taxon>
        <taxon>Tanacetum</taxon>
    </lineage>
</organism>
<gene>
    <name evidence="1" type="ORF">Tco_0989803</name>
</gene>
<comment type="caution">
    <text evidence="1">The sequence shown here is derived from an EMBL/GenBank/DDBJ whole genome shotgun (WGS) entry which is preliminary data.</text>
</comment>